<proteinExistence type="predicted"/>
<accession>A0A6C0FVM0</accession>
<feature type="transmembrane region" description="Helical" evidence="1">
    <location>
        <begin position="266"/>
        <end position="289"/>
    </location>
</feature>
<feature type="transmembrane region" description="Helical" evidence="1">
    <location>
        <begin position="5"/>
        <end position="27"/>
    </location>
</feature>
<feature type="transmembrane region" description="Helical" evidence="1">
    <location>
        <begin position="33"/>
        <end position="53"/>
    </location>
</feature>
<evidence type="ECO:0000256" key="1">
    <source>
        <dbReference type="SAM" id="Phobius"/>
    </source>
</evidence>
<organism evidence="2 3">
    <name type="scientific">Paenibacillus lycopersici</name>
    <dbReference type="NCBI Taxonomy" id="2704462"/>
    <lineage>
        <taxon>Bacteria</taxon>
        <taxon>Bacillati</taxon>
        <taxon>Bacillota</taxon>
        <taxon>Bacilli</taxon>
        <taxon>Bacillales</taxon>
        <taxon>Paenibacillaceae</taxon>
        <taxon>Paenibacillus</taxon>
    </lineage>
</organism>
<feature type="transmembrane region" description="Helical" evidence="1">
    <location>
        <begin position="327"/>
        <end position="349"/>
    </location>
</feature>
<keyword evidence="1" id="KW-1133">Transmembrane helix</keyword>
<evidence type="ECO:0000313" key="3">
    <source>
        <dbReference type="Proteomes" id="UP000476064"/>
    </source>
</evidence>
<protein>
    <recommendedName>
        <fullName evidence="4">GerAB/ArcD/ProY family transporter</fullName>
    </recommendedName>
</protein>
<dbReference type="KEGG" id="plyc:GXP70_15350"/>
<keyword evidence="3" id="KW-1185">Reference proteome</keyword>
<evidence type="ECO:0000313" key="2">
    <source>
        <dbReference type="EMBL" id="QHT61198.1"/>
    </source>
</evidence>
<feature type="transmembrane region" description="Helical" evidence="1">
    <location>
        <begin position="135"/>
        <end position="155"/>
    </location>
</feature>
<feature type="transmembrane region" description="Helical" evidence="1">
    <location>
        <begin position="301"/>
        <end position="321"/>
    </location>
</feature>
<feature type="transmembrane region" description="Helical" evidence="1">
    <location>
        <begin position="103"/>
        <end position="128"/>
    </location>
</feature>
<dbReference type="RefSeq" id="WP_162357637.1">
    <property type="nucleotide sequence ID" value="NZ_CP048209.1"/>
</dbReference>
<sequence length="362" mass="40679">MVNRYFFYIIMLNSLMGLSSLITTILYRHQLTGSFTSLLTAGAAGLLIFAILYSQINKFPGQPIFRTLKNAVPGWLLIPFLVIQCALSWGCGLFFLIEITQSAKIFLISGHSSIMILCLFLACILPVAGLDSKSLLFIFEFIVILSLPVLILLAWRTATDDLIQVDSMIEVIMTIGSRPDLTSITAAASMFTCITPLLVFHEHLRYVPKWLRFAGLAAGFAVQLFTFLVPVGYFGRYGVENLKIAWLAVGDSMRFENILIGRMVHIFYLFYVETTLAFVILCWHCSLQFINQADLRSGGKFRWLVLSLFGVAAICTNSFASELAVPFTMFINTRFWGEIVFVLLVLWAVRARQRHSSLASRS</sequence>
<reference evidence="2 3" key="1">
    <citation type="submission" date="2020-01" db="EMBL/GenBank/DDBJ databases">
        <title>Paenibacillus sp. nov., isolated from tomato rhizosphere.</title>
        <authorList>
            <person name="Weon H.-Y."/>
            <person name="Lee S.A."/>
        </authorList>
    </citation>
    <scope>NUCLEOTIDE SEQUENCE [LARGE SCALE GENOMIC DNA]</scope>
    <source>
        <strain evidence="2 3">12200R-189</strain>
    </source>
</reference>
<feature type="transmembrane region" description="Helical" evidence="1">
    <location>
        <begin position="213"/>
        <end position="233"/>
    </location>
</feature>
<evidence type="ECO:0008006" key="4">
    <source>
        <dbReference type="Google" id="ProtNLM"/>
    </source>
</evidence>
<feature type="transmembrane region" description="Helical" evidence="1">
    <location>
        <begin position="74"/>
        <end position="97"/>
    </location>
</feature>
<dbReference type="Proteomes" id="UP000476064">
    <property type="component" value="Chromosome"/>
</dbReference>
<dbReference type="AlphaFoldDB" id="A0A6C0FVM0"/>
<dbReference type="EMBL" id="CP048209">
    <property type="protein sequence ID" value="QHT61198.1"/>
    <property type="molecule type" value="Genomic_DNA"/>
</dbReference>
<gene>
    <name evidence="2" type="ORF">GXP70_15350</name>
</gene>
<feature type="transmembrane region" description="Helical" evidence="1">
    <location>
        <begin position="181"/>
        <end position="201"/>
    </location>
</feature>
<keyword evidence="1" id="KW-0812">Transmembrane</keyword>
<keyword evidence="1" id="KW-0472">Membrane</keyword>
<name>A0A6C0FVM0_9BACL</name>